<evidence type="ECO:0000256" key="1">
    <source>
        <dbReference type="ARBA" id="ARBA00022737"/>
    </source>
</evidence>
<dbReference type="InterPro" id="IPR036020">
    <property type="entry name" value="WW_dom_sf"/>
</dbReference>
<dbReference type="FunFam" id="2.20.70.10:FF:000049">
    <property type="entry name" value="Transcription elongation regulator 1-like"/>
    <property type="match status" value="1"/>
</dbReference>
<sequence>MMLPVSRFKGPAVGMVTTATPWLSVSSDPAPHWLWLASWSAATYQATPPLVFYPPAVWIPEHTRLIQWERPAVEVVPLLPPFYSSSPLHPPHPLPKLAESWISPEEVGVFQRRDKPLLLTNQIIQRSGGHTPPTRLLLAPSQFSGRVRRVTKTRDSEPEDFSPSLSSLSSSSSLPLHLNSVSPLHLPQSTASLPTVGGAYLEWAGLQIQRGKEVWPLLLTKQQRRGAWLQPIMRLNRTLSAPKQQCVFGPVSATQLCIDRWPVLPVQLTSRFTLLTDYRHKKQGMSGGKVSYGGALLLRTERMTDDNKQCVGVSVDRREEEDKGGDDGRKDKRPVASTPVPGSPWCVVWTGDDQVFFFNPTIHLSVWEIPGELIGRDISHIIKDPPHKRKRTTPEESSTSCQSPGCNGNNEVDEHDHSFKRNRIEEPMSVVPRPGEVKLLPLEMRVAHFREMMLERGVSAFSTWEKELHKMVFDPRYLLLTSGQRKQVFDQFVKSRVKDEYKEKKSKLQKAREEFKQLLEEAKITSRSTFKEFSIRYRGDTRFNAVNRKKEQEVLFHHYITSLKKRDKENRVKLRKMR</sequence>
<dbReference type="Gene3D" id="2.20.70.10">
    <property type="match status" value="1"/>
</dbReference>
<feature type="coiled-coil region" evidence="2">
    <location>
        <begin position="494"/>
        <end position="528"/>
    </location>
</feature>
<keyword evidence="6" id="KW-1185">Reference proteome</keyword>
<dbReference type="InterPro" id="IPR045148">
    <property type="entry name" value="TCRG1-like"/>
</dbReference>
<keyword evidence="2" id="KW-0175">Coiled coil</keyword>
<feature type="compositionally biased region" description="Polar residues" evidence="3">
    <location>
        <begin position="395"/>
        <end position="410"/>
    </location>
</feature>
<feature type="region of interest" description="Disordered" evidence="3">
    <location>
        <begin position="384"/>
        <end position="414"/>
    </location>
</feature>
<feature type="compositionally biased region" description="Basic and acidic residues" evidence="3">
    <location>
        <begin position="315"/>
        <end position="334"/>
    </location>
</feature>
<dbReference type="GO" id="GO:0005634">
    <property type="term" value="C:nucleus"/>
    <property type="evidence" value="ECO:0007669"/>
    <property type="project" value="TreeGrafter"/>
</dbReference>
<dbReference type="FunCoup" id="A0A671XSI9">
    <property type="interactions" value="214"/>
</dbReference>
<dbReference type="Proteomes" id="UP000472265">
    <property type="component" value="Chromosome 20"/>
</dbReference>
<dbReference type="InParanoid" id="A0A671XSI9"/>
<feature type="domain" description="FF" evidence="4">
    <location>
        <begin position="442"/>
        <end position="495"/>
    </location>
</feature>
<dbReference type="Gene3D" id="1.10.10.440">
    <property type="entry name" value="FF domain"/>
    <property type="match status" value="2"/>
</dbReference>
<keyword evidence="1" id="KW-0677">Repeat</keyword>
<dbReference type="AlphaFoldDB" id="A0A671XSI9"/>
<feature type="region of interest" description="Disordered" evidence="3">
    <location>
        <begin position="147"/>
        <end position="172"/>
    </location>
</feature>
<evidence type="ECO:0000313" key="5">
    <source>
        <dbReference type="Ensembl" id="ENSSAUP00010053257.1"/>
    </source>
</evidence>
<dbReference type="Ensembl" id="ENSSAUT00010055974.1">
    <property type="protein sequence ID" value="ENSSAUP00010053257.1"/>
    <property type="gene ID" value="ENSSAUG00010022039.1"/>
</dbReference>
<evidence type="ECO:0000256" key="3">
    <source>
        <dbReference type="SAM" id="MobiDB-lite"/>
    </source>
</evidence>
<dbReference type="Pfam" id="PF23517">
    <property type="entry name" value="WW_TCERG1"/>
    <property type="match status" value="1"/>
</dbReference>
<dbReference type="InterPro" id="IPR002713">
    <property type="entry name" value="FF_domain"/>
</dbReference>
<protein>
    <recommendedName>
        <fullName evidence="4">FF domain-containing protein</fullName>
    </recommendedName>
</protein>
<gene>
    <name evidence="5" type="primary">tcerg1l</name>
</gene>
<dbReference type="InterPro" id="IPR057565">
    <property type="entry name" value="WW_TCRG1_3rd"/>
</dbReference>
<reference evidence="5" key="3">
    <citation type="submission" date="2025-09" db="UniProtKB">
        <authorList>
            <consortium name="Ensembl"/>
        </authorList>
    </citation>
    <scope>IDENTIFICATION</scope>
</reference>
<evidence type="ECO:0000256" key="2">
    <source>
        <dbReference type="SAM" id="Coils"/>
    </source>
</evidence>
<dbReference type="SUPFAM" id="SSF81698">
    <property type="entry name" value="FF domain"/>
    <property type="match status" value="2"/>
</dbReference>
<dbReference type="FunFam" id="1.10.10.440:FF:000001">
    <property type="entry name" value="Transcription elongation regulator 1 like"/>
    <property type="match status" value="1"/>
</dbReference>
<feature type="domain" description="FF" evidence="4">
    <location>
        <begin position="507"/>
        <end position="562"/>
    </location>
</feature>
<dbReference type="SMART" id="SM00441">
    <property type="entry name" value="FF"/>
    <property type="match status" value="2"/>
</dbReference>
<dbReference type="GO" id="GO:0003712">
    <property type="term" value="F:transcription coregulator activity"/>
    <property type="evidence" value="ECO:0007669"/>
    <property type="project" value="TreeGrafter"/>
</dbReference>
<dbReference type="PANTHER" id="PTHR15377:SF5">
    <property type="entry name" value="TRANSCRIPTION ELONGATION REGULATOR 1-LIKE PROTEIN"/>
    <property type="match status" value="1"/>
</dbReference>
<dbReference type="GeneTree" id="ENSGT00940000160593"/>
<proteinExistence type="predicted"/>
<feature type="compositionally biased region" description="Low complexity" evidence="3">
    <location>
        <begin position="162"/>
        <end position="172"/>
    </location>
</feature>
<reference evidence="5" key="2">
    <citation type="submission" date="2025-08" db="UniProtKB">
        <authorList>
            <consortium name="Ensembl"/>
        </authorList>
    </citation>
    <scope>IDENTIFICATION</scope>
</reference>
<name>A0A671XSI9_SPAAU</name>
<accession>A0A671XSI9</accession>
<dbReference type="SUPFAM" id="SSF51045">
    <property type="entry name" value="WW domain"/>
    <property type="match status" value="1"/>
</dbReference>
<dbReference type="OMA" id="WERPAVE"/>
<evidence type="ECO:0000259" key="4">
    <source>
        <dbReference type="PROSITE" id="PS51676"/>
    </source>
</evidence>
<feature type="region of interest" description="Disordered" evidence="3">
    <location>
        <begin position="308"/>
        <end position="340"/>
    </location>
</feature>
<evidence type="ECO:0000313" key="6">
    <source>
        <dbReference type="Proteomes" id="UP000472265"/>
    </source>
</evidence>
<dbReference type="PANTHER" id="PTHR15377">
    <property type="entry name" value="TRANSCRIPTION ELONGATION REGULATOR 1"/>
    <property type="match status" value="1"/>
</dbReference>
<dbReference type="Pfam" id="PF01846">
    <property type="entry name" value="FF"/>
    <property type="match status" value="2"/>
</dbReference>
<dbReference type="PROSITE" id="PS51676">
    <property type="entry name" value="FF"/>
    <property type="match status" value="2"/>
</dbReference>
<dbReference type="GO" id="GO:0070063">
    <property type="term" value="F:RNA polymerase binding"/>
    <property type="evidence" value="ECO:0007669"/>
    <property type="project" value="InterPro"/>
</dbReference>
<reference evidence="5" key="1">
    <citation type="submission" date="2021-04" db="EMBL/GenBank/DDBJ databases">
        <authorList>
            <consortium name="Wellcome Sanger Institute Data Sharing"/>
        </authorList>
    </citation>
    <scope>NUCLEOTIDE SEQUENCE [LARGE SCALE GENOMIC DNA]</scope>
</reference>
<dbReference type="InterPro" id="IPR036517">
    <property type="entry name" value="FF_domain_sf"/>
</dbReference>
<organism evidence="5 6">
    <name type="scientific">Sparus aurata</name>
    <name type="common">Gilthead sea bream</name>
    <dbReference type="NCBI Taxonomy" id="8175"/>
    <lineage>
        <taxon>Eukaryota</taxon>
        <taxon>Metazoa</taxon>
        <taxon>Chordata</taxon>
        <taxon>Craniata</taxon>
        <taxon>Vertebrata</taxon>
        <taxon>Euteleostomi</taxon>
        <taxon>Actinopterygii</taxon>
        <taxon>Neopterygii</taxon>
        <taxon>Teleostei</taxon>
        <taxon>Neoteleostei</taxon>
        <taxon>Acanthomorphata</taxon>
        <taxon>Eupercaria</taxon>
        <taxon>Spariformes</taxon>
        <taxon>Sparidae</taxon>
        <taxon>Sparus</taxon>
    </lineage>
</organism>